<organism evidence="9 10">
    <name type="scientific">Prevotella brunnea</name>
    <dbReference type="NCBI Taxonomy" id="2508867"/>
    <lineage>
        <taxon>Bacteria</taxon>
        <taxon>Pseudomonadati</taxon>
        <taxon>Bacteroidota</taxon>
        <taxon>Bacteroidia</taxon>
        <taxon>Bacteroidales</taxon>
        <taxon>Prevotellaceae</taxon>
        <taxon>Prevotella</taxon>
    </lineage>
</organism>
<evidence type="ECO:0000313" key="10">
    <source>
        <dbReference type="Proteomes" id="UP000321612"/>
    </source>
</evidence>
<feature type="transmembrane region" description="Helical" evidence="7">
    <location>
        <begin position="329"/>
        <end position="348"/>
    </location>
</feature>
<dbReference type="GO" id="GO:0005886">
    <property type="term" value="C:plasma membrane"/>
    <property type="evidence" value="ECO:0007669"/>
    <property type="project" value="UniProtKB-SubCell"/>
</dbReference>
<evidence type="ECO:0000256" key="1">
    <source>
        <dbReference type="ARBA" id="ARBA00004651"/>
    </source>
</evidence>
<feature type="region of interest" description="Disordered" evidence="6">
    <location>
        <begin position="1"/>
        <end position="24"/>
    </location>
</feature>
<evidence type="ECO:0000256" key="6">
    <source>
        <dbReference type="SAM" id="MobiDB-lite"/>
    </source>
</evidence>
<dbReference type="EMBL" id="SDIK01000056">
    <property type="protein sequence ID" value="TXJ60846.1"/>
    <property type="molecule type" value="Genomic_DNA"/>
</dbReference>
<gene>
    <name evidence="9" type="ORF">ETF27_07680</name>
</gene>
<keyword evidence="3 7" id="KW-0812">Transmembrane</keyword>
<dbReference type="PANTHER" id="PTHR30294:SF46">
    <property type="entry name" value="ABC TRANSPORTER PERMEASE"/>
    <property type="match status" value="1"/>
</dbReference>
<dbReference type="Proteomes" id="UP000321612">
    <property type="component" value="Unassembled WGS sequence"/>
</dbReference>
<dbReference type="AlphaFoldDB" id="A0A5C8GGC2"/>
<dbReference type="InterPro" id="IPR036259">
    <property type="entry name" value="MFS_trans_sf"/>
</dbReference>
<accession>A0A5C8GGC2</accession>
<evidence type="ECO:0000256" key="7">
    <source>
        <dbReference type="SAM" id="Phobius"/>
    </source>
</evidence>
<feature type="transmembrane region" description="Helical" evidence="7">
    <location>
        <begin position="301"/>
        <end position="322"/>
    </location>
</feature>
<keyword evidence="5 7" id="KW-0472">Membrane</keyword>
<evidence type="ECO:0000313" key="9">
    <source>
        <dbReference type="EMBL" id="TXJ60846.1"/>
    </source>
</evidence>
<name>A0A5C8GGC2_9BACT</name>
<dbReference type="InterPro" id="IPR013525">
    <property type="entry name" value="ABC2_TM"/>
</dbReference>
<dbReference type="SUPFAM" id="SSF103473">
    <property type="entry name" value="MFS general substrate transporter"/>
    <property type="match status" value="1"/>
</dbReference>
<dbReference type="Gene3D" id="3.40.1710.10">
    <property type="entry name" value="abc type-2 transporter like domain"/>
    <property type="match status" value="1"/>
</dbReference>
<evidence type="ECO:0000256" key="2">
    <source>
        <dbReference type="ARBA" id="ARBA00022475"/>
    </source>
</evidence>
<comment type="caution">
    <text evidence="9">The sequence shown here is derived from an EMBL/GenBank/DDBJ whole genome shotgun (WGS) entry which is preliminary data.</text>
</comment>
<proteinExistence type="predicted"/>
<keyword evidence="2" id="KW-1003">Cell membrane</keyword>
<dbReference type="GO" id="GO:0140359">
    <property type="term" value="F:ABC-type transporter activity"/>
    <property type="evidence" value="ECO:0007669"/>
    <property type="project" value="InterPro"/>
</dbReference>
<comment type="subcellular location">
    <subcellularLocation>
        <location evidence="1">Cell membrane</location>
        <topology evidence="1">Multi-pass membrane protein</topology>
    </subcellularLocation>
</comment>
<dbReference type="OrthoDB" id="9811522at2"/>
<reference evidence="10" key="1">
    <citation type="submission" date="2019-05" db="EMBL/GenBank/DDBJ databases">
        <title>Prevotella brunnea sp. nov., isolated from a wound of a patient.</title>
        <authorList>
            <person name="Buhl M."/>
        </authorList>
    </citation>
    <scope>NUCLEOTIDE SEQUENCE [LARGE SCALE GENOMIC DNA]</scope>
    <source>
        <strain evidence="10">A2672</strain>
    </source>
</reference>
<dbReference type="Pfam" id="PF12698">
    <property type="entry name" value="ABC2_membrane_3"/>
    <property type="match status" value="1"/>
</dbReference>
<dbReference type="PANTHER" id="PTHR30294">
    <property type="entry name" value="MEMBRANE COMPONENT OF ABC TRANSPORTER YHHJ-RELATED"/>
    <property type="match status" value="1"/>
</dbReference>
<feature type="transmembrane region" description="Helical" evidence="7">
    <location>
        <begin position="216"/>
        <end position="238"/>
    </location>
</feature>
<feature type="transmembrane region" description="Helical" evidence="7">
    <location>
        <begin position="391"/>
        <end position="410"/>
    </location>
</feature>
<feature type="compositionally biased region" description="Basic and acidic residues" evidence="6">
    <location>
        <begin position="13"/>
        <end position="24"/>
    </location>
</feature>
<evidence type="ECO:0000259" key="8">
    <source>
        <dbReference type="Pfam" id="PF12698"/>
    </source>
</evidence>
<sequence>MAEKTTEQSTYKRQNEYRLPDHSRRDNNQPGLLASICYIWWLEMKNSIKDEGVLIFFILVPLAYPLLYSWIYNNEVVRDVPVAVIDNDNSIDSREFIRRLDASPDVHVAYRCRNMQEARNLMAKQDVKGFIYFPEDFRRKLQRGEQAQVSVFCDMTLMLAYKALYLSSVLVSIDMNSDIQKERGGNITTRDEEIATQPMIIEEQPIFNTTGGYGNAILPGVLIIILQQTLLLGIGLSAGTARENNRYQDLVPISKHYNGILKIVLGKSFCYFMIYSVMAAYLTLVVPKMFGFTTLSSPSDLFGLLLPYLLATIFFGMTLSCMIRYRENVILLAVFTSVPFLFLTGLSWPESNISGVWKGISLLIPSTFGVQGFLGISSMGATLQDVHTEHIALWVLAGCYFLSTCLVYRYQIIRARRHAIAHVRDIQDKIRKERLLRENAEGKESE</sequence>
<evidence type="ECO:0000256" key="5">
    <source>
        <dbReference type="ARBA" id="ARBA00023136"/>
    </source>
</evidence>
<feature type="transmembrane region" description="Helical" evidence="7">
    <location>
        <begin position="53"/>
        <end position="71"/>
    </location>
</feature>
<dbReference type="InterPro" id="IPR051449">
    <property type="entry name" value="ABC-2_transporter_component"/>
</dbReference>
<keyword evidence="4 7" id="KW-1133">Transmembrane helix</keyword>
<feature type="domain" description="ABC-2 type transporter transmembrane" evidence="8">
    <location>
        <begin position="53"/>
        <end position="402"/>
    </location>
</feature>
<protein>
    <submittedName>
        <fullName evidence="9">ABC transporter permease</fullName>
    </submittedName>
</protein>
<evidence type="ECO:0000256" key="4">
    <source>
        <dbReference type="ARBA" id="ARBA00022989"/>
    </source>
</evidence>
<keyword evidence="10" id="KW-1185">Reference proteome</keyword>
<evidence type="ECO:0000256" key="3">
    <source>
        <dbReference type="ARBA" id="ARBA00022692"/>
    </source>
</evidence>
<feature type="transmembrane region" description="Helical" evidence="7">
    <location>
        <begin position="259"/>
        <end position="281"/>
    </location>
</feature>